<dbReference type="EMBL" id="BAAAHP010000069">
    <property type="protein sequence ID" value="GAA0933652.1"/>
    <property type="molecule type" value="Genomic_DNA"/>
</dbReference>
<dbReference type="InterPro" id="IPR007627">
    <property type="entry name" value="RNA_pol_sigma70_r2"/>
</dbReference>
<dbReference type="Pfam" id="PF08281">
    <property type="entry name" value="Sigma70_r4_2"/>
    <property type="match status" value="1"/>
</dbReference>
<dbReference type="InterPro" id="IPR036388">
    <property type="entry name" value="WH-like_DNA-bd_sf"/>
</dbReference>
<dbReference type="InterPro" id="IPR014284">
    <property type="entry name" value="RNA_pol_sigma-70_dom"/>
</dbReference>
<dbReference type="Gene3D" id="1.10.1740.10">
    <property type="match status" value="1"/>
</dbReference>
<dbReference type="PANTHER" id="PTHR43133">
    <property type="entry name" value="RNA POLYMERASE ECF-TYPE SIGMA FACTO"/>
    <property type="match status" value="1"/>
</dbReference>
<proteinExistence type="inferred from homology"/>
<feature type="domain" description="RNA polymerase sigma factor 70 region 4 type 2" evidence="8">
    <location>
        <begin position="131"/>
        <end position="182"/>
    </location>
</feature>
<keyword evidence="10" id="KW-1185">Reference proteome</keyword>
<feature type="region of interest" description="Disordered" evidence="6">
    <location>
        <begin position="1"/>
        <end position="27"/>
    </location>
</feature>
<evidence type="ECO:0000313" key="9">
    <source>
        <dbReference type="EMBL" id="GAA0933652.1"/>
    </source>
</evidence>
<dbReference type="Proteomes" id="UP001499967">
    <property type="component" value="Unassembled WGS sequence"/>
</dbReference>
<name>A0ABN1PWK9_9PSEU</name>
<evidence type="ECO:0000256" key="2">
    <source>
        <dbReference type="ARBA" id="ARBA00023015"/>
    </source>
</evidence>
<accession>A0ABN1PWK9</accession>
<evidence type="ECO:0000259" key="8">
    <source>
        <dbReference type="Pfam" id="PF08281"/>
    </source>
</evidence>
<evidence type="ECO:0000256" key="6">
    <source>
        <dbReference type="SAM" id="MobiDB-lite"/>
    </source>
</evidence>
<keyword evidence="5" id="KW-0804">Transcription</keyword>
<gene>
    <name evidence="9" type="ORF">GCM10009559_23430</name>
</gene>
<dbReference type="Pfam" id="PF04542">
    <property type="entry name" value="Sigma70_r2"/>
    <property type="match status" value="1"/>
</dbReference>
<keyword evidence="2" id="KW-0805">Transcription regulation</keyword>
<evidence type="ECO:0000256" key="3">
    <source>
        <dbReference type="ARBA" id="ARBA00023082"/>
    </source>
</evidence>
<dbReference type="InterPro" id="IPR013325">
    <property type="entry name" value="RNA_pol_sigma_r2"/>
</dbReference>
<organism evidence="9 10">
    <name type="scientific">Pseudonocardia zijingensis</name>
    <dbReference type="NCBI Taxonomy" id="153376"/>
    <lineage>
        <taxon>Bacteria</taxon>
        <taxon>Bacillati</taxon>
        <taxon>Actinomycetota</taxon>
        <taxon>Actinomycetes</taxon>
        <taxon>Pseudonocardiales</taxon>
        <taxon>Pseudonocardiaceae</taxon>
        <taxon>Pseudonocardia</taxon>
    </lineage>
</organism>
<reference evidence="9 10" key="1">
    <citation type="journal article" date="2019" name="Int. J. Syst. Evol. Microbiol.">
        <title>The Global Catalogue of Microorganisms (GCM) 10K type strain sequencing project: providing services to taxonomists for standard genome sequencing and annotation.</title>
        <authorList>
            <consortium name="The Broad Institute Genomics Platform"/>
            <consortium name="The Broad Institute Genome Sequencing Center for Infectious Disease"/>
            <person name="Wu L."/>
            <person name="Ma J."/>
        </authorList>
    </citation>
    <scope>NUCLEOTIDE SEQUENCE [LARGE SCALE GENOMIC DNA]</scope>
    <source>
        <strain evidence="9 10">JCM 11117</strain>
    </source>
</reference>
<dbReference type="NCBIfam" id="TIGR02937">
    <property type="entry name" value="sigma70-ECF"/>
    <property type="match status" value="1"/>
</dbReference>
<dbReference type="InterPro" id="IPR039425">
    <property type="entry name" value="RNA_pol_sigma-70-like"/>
</dbReference>
<evidence type="ECO:0000256" key="5">
    <source>
        <dbReference type="ARBA" id="ARBA00023163"/>
    </source>
</evidence>
<dbReference type="RefSeq" id="WP_343941346.1">
    <property type="nucleotide sequence ID" value="NZ_BAAAHP010000069.1"/>
</dbReference>
<dbReference type="InterPro" id="IPR013324">
    <property type="entry name" value="RNA_pol_sigma_r3/r4-like"/>
</dbReference>
<comment type="caution">
    <text evidence="9">The sequence shown here is derived from an EMBL/GenBank/DDBJ whole genome shotgun (WGS) entry which is preliminary data.</text>
</comment>
<dbReference type="SUPFAM" id="SSF88946">
    <property type="entry name" value="Sigma2 domain of RNA polymerase sigma factors"/>
    <property type="match status" value="1"/>
</dbReference>
<dbReference type="SUPFAM" id="SSF88659">
    <property type="entry name" value="Sigma3 and sigma4 domains of RNA polymerase sigma factors"/>
    <property type="match status" value="1"/>
</dbReference>
<dbReference type="CDD" id="cd06171">
    <property type="entry name" value="Sigma70_r4"/>
    <property type="match status" value="1"/>
</dbReference>
<keyword evidence="3" id="KW-0731">Sigma factor</keyword>
<dbReference type="PANTHER" id="PTHR43133:SF50">
    <property type="entry name" value="ECF RNA POLYMERASE SIGMA FACTOR SIGM"/>
    <property type="match status" value="1"/>
</dbReference>
<sequence>MKDARAGVRAPVPDAVPDAAARPDPDREREEAIAALFEVHHLPLVRLAVLLGADDAEDVVAEAFYQLYRRWRRLRSPEAAATYLRSVVVNLTRMRIRHLQVVRKHAAKNGDEPQHEASGEEHAVLRDDQKALVDAVRALPARQREALVLRFWLDLRESEIAAAMGITAGSVKVHVSRGMAALSRVLEERR</sequence>
<comment type="similarity">
    <text evidence="1">Belongs to the sigma-70 factor family. ECF subfamily.</text>
</comment>
<evidence type="ECO:0000259" key="7">
    <source>
        <dbReference type="Pfam" id="PF04542"/>
    </source>
</evidence>
<feature type="domain" description="RNA polymerase sigma-70 region 2" evidence="7">
    <location>
        <begin position="37"/>
        <end position="98"/>
    </location>
</feature>
<feature type="compositionally biased region" description="Low complexity" evidence="6">
    <location>
        <begin position="7"/>
        <end position="20"/>
    </location>
</feature>
<evidence type="ECO:0000256" key="1">
    <source>
        <dbReference type="ARBA" id="ARBA00010641"/>
    </source>
</evidence>
<evidence type="ECO:0000256" key="4">
    <source>
        <dbReference type="ARBA" id="ARBA00023125"/>
    </source>
</evidence>
<dbReference type="InterPro" id="IPR013249">
    <property type="entry name" value="RNA_pol_sigma70_r4_t2"/>
</dbReference>
<protein>
    <submittedName>
        <fullName evidence="9">SigE family RNA polymerase sigma factor</fullName>
    </submittedName>
</protein>
<keyword evidence="4" id="KW-0238">DNA-binding</keyword>
<evidence type="ECO:0000313" key="10">
    <source>
        <dbReference type="Proteomes" id="UP001499967"/>
    </source>
</evidence>
<dbReference type="Gene3D" id="1.10.10.10">
    <property type="entry name" value="Winged helix-like DNA-binding domain superfamily/Winged helix DNA-binding domain"/>
    <property type="match status" value="1"/>
</dbReference>